<dbReference type="Proteomes" id="UP000192132">
    <property type="component" value="Unassembled WGS sequence"/>
</dbReference>
<gene>
    <name evidence="3" type="ORF">BKE30_09350</name>
</gene>
<organism evidence="3 4">
    <name type="scientific">Alkanindiges hydrocarboniclasticus</name>
    <dbReference type="NCBI Taxonomy" id="1907941"/>
    <lineage>
        <taxon>Bacteria</taxon>
        <taxon>Pseudomonadati</taxon>
        <taxon>Pseudomonadota</taxon>
        <taxon>Gammaproteobacteria</taxon>
        <taxon>Moraxellales</taxon>
        <taxon>Moraxellaceae</taxon>
        <taxon>Alkanindiges</taxon>
    </lineage>
</organism>
<dbReference type="InterPro" id="IPR006442">
    <property type="entry name" value="Antitoxin_Phd/YefM"/>
</dbReference>
<dbReference type="RefSeq" id="WP_076878336.1">
    <property type="nucleotide sequence ID" value="NZ_MLCN01000023.1"/>
</dbReference>
<comment type="similarity">
    <text evidence="1 2">Belongs to the phD/YefM antitoxin family.</text>
</comment>
<dbReference type="EMBL" id="MLCN01000023">
    <property type="protein sequence ID" value="ONG39545.1"/>
    <property type="molecule type" value="Genomic_DNA"/>
</dbReference>
<evidence type="ECO:0000313" key="3">
    <source>
        <dbReference type="EMBL" id="ONG39545.1"/>
    </source>
</evidence>
<dbReference type="NCBIfam" id="TIGR01552">
    <property type="entry name" value="phd_fam"/>
    <property type="match status" value="1"/>
</dbReference>
<dbReference type="PANTHER" id="PTHR33713">
    <property type="entry name" value="ANTITOXIN YAFN-RELATED"/>
    <property type="match status" value="1"/>
</dbReference>
<dbReference type="InterPro" id="IPR036165">
    <property type="entry name" value="YefM-like_sf"/>
</dbReference>
<dbReference type="AlphaFoldDB" id="A0A1S8CU27"/>
<keyword evidence="4" id="KW-1185">Reference proteome</keyword>
<proteinExistence type="inferred from homology"/>
<dbReference type="PANTHER" id="PTHR33713:SF10">
    <property type="entry name" value="ANTITOXIN YAFN"/>
    <property type="match status" value="1"/>
</dbReference>
<dbReference type="SUPFAM" id="SSF143120">
    <property type="entry name" value="YefM-like"/>
    <property type="match status" value="1"/>
</dbReference>
<evidence type="ECO:0000256" key="2">
    <source>
        <dbReference type="RuleBase" id="RU362080"/>
    </source>
</evidence>
<dbReference type="InterPro" id="IPR051405">
    <property type="entry name" value="phD/YefM_antitoxin"/>
</dbReference>
<sequence>MTAIPFTQARAHLADLIDQSKQGEKVFISQRGQTTAVLMSVPEYQKLTGQPSDIAESLNDWREKFKDELNNFDEDFILERDQSEGRDFSW</sequence>
<dbReference type="Pfam" id="PF02604">
    <property type="entry name" value="PhdYeFM_antitox"/>
    <property type="match status" value="1"/>
</dbReference>
<comment type="function">
    <text evidence="2">Antitoxin component of a type II toxin-antitoxin (TA) system.</text>
</comment>
<protein>
    <recommendedName>
        <fullName evidence="2">Antitoxin</fullName>
    </recommendedName>
</protein>
<dbReference type="STRING" id="1907941.BKE30_09350"/>
<dbReference type="Gene3D" id="3.40.1620.10">
    <property type="entry name" value="YefM-like domain"/>
    <property type="match status" value="1"/>
</dbReference>
<name>A0A1S8CU27_9GAMM</name>
<reference evidence="3 4" key="1">
    <citation type="submission" date="2016-10" db="EMBL/GenBank/DDBJ databases">
        <title>Draft Genome sequence of Alkanindiges sp. strain H1.</title>
        <authorList>
            <person name="Subhash Y."/>
            <person name="Lee S."/>
        </authorList>
    </citation>
    <scope>NUCLEOTIDE SEQUENCE [LARGE SCALE GENOMIC DNA]</scope>
    <source>
        <strain evidence="3 4">H1</strain>
    </source>
</reference>
<evidence type="ECO:0000256" key="1">
    <source>
        <dbReference type="ARBA" id="ARBA00009981"/>
    </source>
</evidence>
<comment type="caution">
    <text evidence="3">The sequence shown here is derived from an EMBL/GenBank/DDBJ whole genome shotgun (WGS) entry which is preliminary data.</text>
</comment>
<accession>A0A1S8CU27</accession>
<dbReference type="OrthoDB" id="9802003at2"/>
<evidence type="ECO:0000313" key="4">
    <source>
        <dbReference type="Proteomes" id="UP000192132"/>
    </source>
</evidence>